<dbReference type="Pfam" id="PF25758">
    <property type="entry name" value="TPR_IPO11"/>
    <property type="match status" value="1"/>
</dbReference>
<protein>
    <submittedName>
        <fullName evidence="6">Armadillo-type protein</fullName>
    </submittedName>
</protein>
<feature type="domain" description="Importin N-terminal" evidence="5">
    <location>
        <begin position="34"/>
        <end position="104"/>
    </location>
</feature>
<dbReference type="Gene3D" id="1.25.10.10">
    <property type="entry name" value="Leucine-rich Repeat Variant"/>
    <property type="match status" value="1"/>
</dbReference>
<dbReference type="InterPro" id="IPR016024">
    <property type="entry name" value="ARM-type_fold"/>
</dbReference>
<evidence type="ECO:0000256" key="1">
    <source>
        <dbReference type="ARBA" id="ARBA00004123"/>
    </source>
</evidence>
<comment type="caution">
    <text evidence="6">The sequence shown here is derived from an EMBL/GenBank/DDBJ whole genome shotgun (WGS) entry which is preliminary data.</text>
</comment>
<evidence type="ECO:0000313" key="6">
    <source>
        <dbReference type="EMBL" id="KAJ4497826.1"/>
    </source>
</evidence>
<dbReference type="InterPro" id="IPR011989">
    <property type="entry name" value="ARM-like"/>
</dbReference>
<dbReference type="InterPro" id="IPR001494">
    <property type="entry name" value="Importin-beta_N"/>
</dbReference>
<evidence type="ECO:0000313" key="7">
    <source>
        <dbReference type="Proteomes" id="UP001150217"/>
    </source>
</evidence>
<evidence type="ECO:0000256" key="2">
    <source>
        <dbReference type="ARBA" id="ARBA00007991"/>
    </source>
</evidence>
<dbReference type="InterPro" id="IPR058669">
    <property type="entry name" value="TPR_IPO7/11-like"/>
</dbReference>
<evidence type="ECO:0000259" key="5">
    <source>
        <dbReference type="PROSITE" id="PS50166"/>
    </source>
</evidence>
<proteinExistence type="inferred from homology"/>
<dbReference type="EMBL" id="JANVFT010000019">
    <property type="protein sequence ID" value="KAJ4497826.1"/>
    <property type="molecule type" value="Genomic_DNA"/>
</dbReference>
<accession>A0ABQ8VN53</accession>
<comment type="similarity">
    <text evidence="2">Belongs to the importin beta family.</text>
</comment>
<dbReference type="PANTHER" id="PTHR10997">
    <property type="entry name" value="IMPORTIN-7, 8, 11"/>
    <property type="match status" value="1"/>
</dbReference>
<name>A0ABQ8VN53_9AGAR</name>
<sequence length="1062" mass="119993">MARGGDSQQVSPEELFQVISDATSQQDPLRVETSTKRLKELFQLPGVYDALHEIAAAKALPLAIRIQASIQFKNEALKNWKSRKLQNDQNRANIRARCMTFLDERDATIADCNKVSVARIARADFPHAWPSLIDDLMNVVDTNLQQRYVANMESPQSNLVLQRALQLLCGVTKEFASMKMLNGIKVMKQIFDHLYQTINAFFVKVFENIQLAPEPQAFESTRLHTDLVLSHLLFKTLVTLVTWIWQRVSKISDEEKQILEPWLTQVFHDSVQQLQRLVVQRAVVTQLQPQDSSNLSPQTLMTHQILSKHIRRFGKFYLRMASVDPRRMAGLPGCSDAVMFYWSQIVEAANNLPAIKDAPSALYPVRFLVQGLVFFKDLVGQWTTHRRDGSANKNVLTANFIDNAVKIIVTRLLPLTKDDLEGLEQDPEEWVNAEEQENQQWGYELRPCSERVLLQISNQYPEYVTPLLKTTFAEVADKPAAAIGIANKEALYCAVGRCCQKLKGEIPFEDWVNRILTVEVQLPPNDHLLELSPSFSFIFEAYYDLSVYILQRRIAWVLGKWMSESCCSPNIPTIWQILLHLLSQRGQGSTIIRLTAAVALREGVDTLDFNPDGFAPFLPQAVAQLMSLIGEANTFDSKRKVDDALNVVIDRAGKQIIPLVPLITGPIPELWSEADDDWLFKSSLLVTMTNVVKAIGPESTALSHIIVPLVKESMSQGFNLDGDGSNLWREAMRNTLTIDSPGPNGTLASLMDILVHHLKTNLELLGTMINIMESYFVLDPARMLQIDAVALLDVFLTLLKGPALQQNKKDALSALSLLIQLSPVQLWGEAMHKSGLFPYLLDIFMMDKEENTQILCEIEYLISRIALSNPVALLQLIKDATPLVGVERTEELHRVHVPMTEAKVYDLFLDRWWGTFDYMSEPRHRKLVAMGTAALVSTGQPEILGRLHSEIFNLWMDVFGEIREAQNPVTTDEDGQEVPSYLTLYWEKSDAPASFYQGSEGTPEYERRKVIFESDPVRTTQLSAFVGGKLREAEAKTPNFQQQYLIGADPTVLQQIQAELRP</sequence>
<evidence type="ECO:0000256" key="3">
    <source>
        <dbReference type="ARBA" id="ARBA00022448"/>
    </source>
</evidence>
<organism evidence="6 7">
    <name type="scientific">Lentinula lateritia</name>
    <dbReference type="NCBI Taxonomy" id="40482"/>
    <lineage>
        <taxon>Eukaryota</taxon>
        <taxon>Fungi</taxon>
        <taxon>Dikarya</taxon>
        <taxon>Basidiomycota</taxon>
        <taxon>Agaricomycotina</taxon>
        <taxon>Agaricomycetes</taxon>
        <taxon>Agaricomycetidae</taxon>
        <taxon>Agaricales</taxon>
        <taxon>Marasmiineae</taxon>
        <taxon>Omphalotaceae</taxon>
        <taxon>Lentinula</taxon>
    </lineage>
</organism>
<keyword evidence="4" id="KW-0539">Nucleus</keyword>
<comment type="subcellular location">
    <subcellularLocation>
        <location evidence="1">Nucleus</location>
    </subcellularLocation>
</comment>
<dbReference type="PANTHER" id="PTHR10997:SF7">
    <property type="entry name" value="IMPORTIN-11"/>
    <property type="match status" value="1"/>
</dbReference>
<keyword evidence="7" id="KW-1185">Reference proteome</keyword>
<reference evidence="6" key="1">
    <citation type="submission" date="2022-08" db="EMBL/GenBank/DDBJ databases">
        <title>A Global Phylogenomic Analysis of the Shiitake Genus Lentinula.</title>
        <authorList>
            <consortium name="DOE Joint Genome Institute"/>
            <person name="Sierra-Patev S."/>
            <person name="Min B."/>
            <person name="Naranjo-Ortiz M."/>
            <person name="Looney B."/>
            <person name="Konkel Z."/>
            <person name="Slot J.C."/>
            <person name="Sakamoto Y."/>
            <person name="Steenwyk J.L."/>
            <person name="Rokas A."/>
            <person name="Carro J."/>
            <person name="Camarero S."/>
            <person name="Ferreira P."/>
            <person name="Molpeceres G."/>
            <person name="Ruiz-Duenas F.J."/>
            <person name="Serrano A."/>
            <person name="Henrissat B."/>
            <person name="Drula E."/>
            <person name="Hughes K.W."/>
            <person name="Mata J.L."/>
            <person name="Ishikawa N.K."/>
            <person name="Vargas-Isla R."/>
            <person name="Ushijima S."/>
            <person name="Smith C.A."/>
            <person name="Ahrendt S."/>
            <person name="Andreopoulos W."/>
            <person name="He G."/>
            <person name="Labutti K."/>
            <person name="Lipzen A."/>
            <person name="Ng V."/>
            <person name="Riley R."/>
            <person name="Sandor L."/>
            <person name="Barry K."/>
            <person name="Martinez A.T."/>
            <person name="Xiao Y."/>
            <person name="Gibbons J.G."/>
            <person name="Terashima K."/>
            <person name="Grigoriev I.V."/>
            <person name="Hibbett D.S."/>
        </authorList>
    </citation>
    <scope>NUCLEOTIDE SEQUENCE</scope>
    <source>
        <strain evidence="6">RHP3577 ss4</strain>
    </source>
</reference>
<evidence type="ECO:0000256" key="4">
    <source>
        <dbReference type="ARBA" id="ARBA00023242"/>
    </source>
</evidence>
<gene>
    <name evidence="6" type="ORF">C8R41DRAFT_917212</name>
</gene>
<dbReference type="Proteomes" id="UP001150217">
    <property type="component" value="Unassembled WGS sequence"/>
</dbReference>
<dbReference type="Pfam" id="PF03810">
    <property type="entry name" value="IBN_N"/>
    <property type="match status" value="1"/>
</dbReference>
<dbReference type="SUPFAM" id="SSF48371">
    <property type="entry name" value="ARM repeat"/>
    <property type="match status" value="1"/>
</dbReference>
<keyword evidence="3" id="KW-0813">Transport</keyword>
<dbReference type="PROSITE" id="PS50166">
    <property type="entry name" value="IMPORTIN_B_NT"/>
    <property type="match status" value="1"/>
</dbReference>